<dbReference type="InterPro" id="IPR013342">
    <property type="entry name" value="Mandelate_racemase_C"/>
</dbReference>
<dbReference type="PANTHER" id="PTHR48073">
    <property type="entry name" value="O-SUCCINYLBENZOATE SYNTHASE-RELATED"/>
    <property type="match status" value="1"/>
</dbReference>
<keyword evidence="3 6" id="KW-0460">Magnesium</keyword>
<comment type="similarity">
    <text evidence="1 7">Belongs to the mandelate racemase/muconate lactonizing enzyme family.</text>
</comment>
<accession>A0A839QUG7</accession>
<dbReference type="AlphaFoldDB" id="A0A839QUG7"/>
<comment type="caution">
    <text evidence="9">The sequence shown here is derived from an EMBL/GenBank/DDBJ whole genome shotgun (WGS) entry which is preliminary data.</text>
</comment>
<dbReference type="Gene3D" id="3.30.390.10">
    <property type="entry name" value="Enolase-like, N-terminal domain"/>
    <property type="match status" value="1"/>
</dbReference>
<dbReference type="PANTHER" id="PTHR48073:SF2">
    <property type="entry name" value="O-SUCCINYLBENZOATE SYNTHASE"/>
    <property type="match status" value="1"/>
</dbReference>
<dbReference type="InterPro" id="IPR013341">
    <property type="entry name" value="Mandelate_racemase_N_dom"/>
</dbReference>
<comment type="cofactor">
    <cofactor evidence="6 7">
        <name>Mg(2+)</name>
        <dbReference type="ChEBI" id="CHEBI:18420"/>
    </cofactor>
    <text evidence="6 7">Binds 1 Mg(2+) ion per subunit.</text>
</comment>
<dbReference type="GO" id="GO:0016855">
    <property type="term" value="F:racemase and epimerase activity, acting on amino acids and derivatives"/>
    <property type="evidence" value="ECO:0007669"/>
    <property type="project" value="UniProtKB-UniRule"/>
</dbReference>
<feature type="active site" description="Proton acceptor; specific for (S)-substrate epimerization" evidence="5">
    <location>
        <position position="290"/>
    </location>
</feature>
<evidence type="ECO:0000259" key="8">
    <source>
        <dbReference type="SMART" id="SM00922"/>
    </source>
</evidence>
<dbReference type="EC" id="5.1.1.-" evidence="7"/>
<evidence type="ECO:0000256" key="2">
    <source>
        <dbReference type="ARBA" id="ARBA00022723"/>
    </source>
</evidence>
<protein>
    <recommendedName>
        <fullName evidence="7">Dipeptide epimerase</fullName>
        <ecNumber evidence="7">5.1.1.-</ecNumber>
    </recommendedName>
</protein>
<dbReference type="InterPro" id="IPR036849">
    <property type="entry name" value="Enolase-like_C_sf"/>
</dbReference>
<gene>
    <name evidence="9" type="ORF">FHX50_002023</name>
</gene>
<dbReference type="InterPro" id="IPR029017">
    <property type="entry name" value="Enolase-like_N"/>
</dbReference>
<dbReference type="SFLD" id="SFLDG00180">
    <property type="entry name" value="muconate_cycloisomerase"/>
    <property type="match status" value="1"/>
</dbReference>
<feature type="active site" description="Proton acceptor; specific for (R)-substrate epimerization" evidence="5">
    <location>
        <position position="186"/>
    </location>
</feature>
<organism evidence="9 10">
    <name type="scientific">Helcobacillus massiliensis</name>
    <dbReference type="NCBI Taxonomy" id="521392"/>
    <lineage>
        <taxon>Bacteria</taxon>
        <taxon>Bacillati</taxon>
        <taxon>Actinomycetota</taxon>
        <taxon>Actinomycetes</taxon>
        <taxon>Micrococcales</taxon>
        <taxon>Dermabacteraceae</taxon>
        <taxon>Helcobacillus</taxon>
    </lineage>
</organism>
<dbReference type="Pfam" id="PF02746">
    <property type="entry name" value="MR_MLE_N"/>
    <property type="match status" value="1"/>
</dbReference>
<evidence type="ECO:0000256" key="5">
    <source>
        <dbReference type="PIRSR" id="PIRSR634603-1"/>
    </source>
</evidence>
<dbReference type="Gene3D" id="3.20.20.120">
    <property type="entry name" value="Enolase-like C-terminal domain"/>
    <property type="match status" value="1"/>
</dbReference>
<evidence type="ECO:0000256" key="4">
    <source>
        <dbReference type="ARBA" id="ARBA00023235"/>
    </source>
</evidence>
<proteinExistence type="inferred from homology"/>
<feature type="binding site" evidence="6">
    <location>
        <position position="266"/>
    </location>
    <ligand>
        <name>Mg(2+)</name>
        <dbReference type="ChEBI" id="CHEBI:18420"/>
    </ligand>
</feature>
<dbReference type="EMBL" id="JACHWP010000010">
    <property type="protein sequence ID" value="MBB3023722.1"/>
    <property type="molecule type" value="Genomic_DNA"/>
</dbReference>
<name>A0A839QUG7_9MICO</name>
<dbReference type="InterPro" id="IPR029065">
    <property type="entry name" value="Enolase_C-like"/>
</dbReference>
<dbReference type="SFLD" id="SFLDF00009">
    <property type="entry name" value="o-succinylbenzoate_synthase"/>
    <property type="match status" value="1"/>
</dbReference>
<evidence type="ECO:0000313" key="9">
    <source>
        <dbReference type="EMBL" id="MBB3023722.1"/>
    </source>
</evidence>
<dbReference type="SUPFAM" id="SSF51604">
    <property type="entry name" value="Enolase C-terminal domain-like"/>
    <property type="match status" value="1"/>
</dbReference>
<evidence type="ECO:0000313" key="10">
    <source>
        <dbReference type="Proteomes" id="UP000568050"/>
    </source>
</evidence>
<dbReference type="GO" id="GO:0046872">
    <property type="term" value="F:metal ion binding"/>
    <property type="evidence" value="ECO:0007669"/>
    <property type="project" value="UniProtKB-KW"/>
</dbReference>
<sequence length="386" mass="40696">MQMTAVQMTAVTQPLTVRSVRVHRRRAPLLRPFVTAKRRTDAVEYVVVDVEVEAADGTRAAGQGSAAETRAVTGEDADTMTAALQGPLAAALEGADGTVTDLDRRIAAAVDGATSAKSALSVALHDAWARTLDLPLVQALAALRGWPVDPDWSIEADMTVSLEDPRTMAGHAEDAAADGYRILKVKLGSSEQEDRQRLEAVVHRVPGVRLRLDANQGWQPQEAIRILKGLEDSGLPVDLVEQPCPAADITGMAEVREAVGIPIMADESLWDADDARALIDAGAADLFNIKLAKTGTITGALAIADAALEAGIACMVGAMMEPRISITAAAHVAAAHPAVTMIDLDSPDWFAERDPVGGYEVADGTLRLLGGAGLGLERLDEKETNQ</sequence>
<feature type="domain" description="Mandelate racemase/muconate lactonizing enzyme C-terminal" evidence="8">
    <location>
        <begin position="165"/>
        <end position="262"/>
    </location>
</feature>
<dbReference type="SMART" id="SM00922">
    <property type="entry name" value="MR_MLE"/>
    <property type="match status" value="1"/>
</dbReference>
<evidence type="ECO:0000256" key="6">
    <source>
        <dbReference type="PIRSR" id="PIRSR634603-3"/>
    </source>
</evidence>
<dbReference type="CDD" id="cd03319">
    <property type="entry name" value="L-Ala-DL-Glu_epimerase"/>
    <property type="match status" value="1"/>
</dbReference>
<keyword evidence="4 7" id="KW-0413">Isomerase</keyword>
<dbReference type="Pfam" id="PF13378">
    <property type="entry name" value="MR_MLE_C"/>
    <property type="match status" value="1"/>
</dbReference>
<keyword evidence="10" id="KW-1185">Reference proteome</keyword>
<dbReference type="InterPro" id="IPR034603">
    <property type="entry name" value="Dipeptide_epimerase"/>
</dbReference>
<evidence type="ECO:0000256" key="7">
    <source>
        <dbReference type="RuleBase" id="RU366006"/>
    </source>
</evidence>
<evidence type="ECO:0000256" key="1">
    <source>
        <dbReference type="ARBA" id="ARBA00008031"/>
    </source>
</evidence>
<dbReference type="SUPFAM" id="SSF54826">
    <property type="entry name" value="Enolase N-terminal domain-like"/>
    <property type="match status" value="1"/>
</dbReference>
<dbReference type="Proteomes" id="UP000568050">
    <property type="component" value="Unassembled WGS sequence"/>
</dbReference>
<keyword evidence="2 6" id="KW-0479">Metal-binding</keyword>
<feature type="binding site" evidence="6">
    <location>
        <position position="241"/>
    </location>
    <ligand>
        <name>Mg(2+)</name>
        <dbReference type="ChEBI" id="CHEBI:18420"/>
    </ligand>
</feature>
<feature type="binding site" evidence="6">
    <location>
        <position position="213"/>
    </location>
    <ligand>
        <name>Mg(2+)</name>
        <dbReference type="ChEBI" id="CHEBI:18420"/>
    </ligand>
</feature>
<dbReference type="SFLD" id="SFLDS00001">
    <property type="entry name" value="Enolase"/>
    <property type="match status" value="1"/>
</dbReference>
<reference evidence="9 10" key="1">
    <citation type="submission" date="2020-08" db="EMBL/GenBank/DDBJ databases">
        <title>Sequencing the genomes of 1000 actinobacteria strains.</title>
        <authorList>
            <person name="Klenk H.-P."/>
        </authorList>
    </citation>
    <scope>NUCLEOTIDE SEQUENCE [LARGE SCALE GENOMIC DNA]</scope>
    <source>
        <strain evidence="9 10">DSM 23040</strain>
    </source>
</reference>
<evidence type="ECO:0000256" key="3">
    <source>
        <dbReference type="ARBA" id="ARBA00022842"/>
    </source>
</evidence>